<dbReference type="InterPro" id="IPR050482">
    <property type="entry name" value="Sensor_HK_TwoCompSys"/>
</dbReference>
<evidence type="ECO:0000313" key="14">
    <source>
        <dbReference type="Proteomes" id="UP001595773"/>
    </source>
</evidence>
<dbReference type="EMBL" id="JBHSCQ010000006">
    <property type="protein sequence ID" value="MFC4265110.1"/>
    <property type="molecule type" value="Genomic_DNA"/>
</dbReference>
<evidence type="ECO:0000256" key="4">
    <source>
        <dbReference type="ARBA" id="ARBA00022679"/>
    </source>
</evidence>
<dbReference type="Pfam" id="PF02518">
    <property type="entry name" value="HATPase_c"/>
    <property type="match status" value="1"/>
</dbReference>
<evidence type="ECO:0000256" key="9">
    <source>
        <dbReference type="SAM" id="Phobius"/>
    </source>
</evidence>
<feature type="domain" description="Putative sensor" evidence="12">
    <location>
        <begin position="15"/>
        <end position="190"/>
    </location>
</feature>
<reference evidence="14" key="1">
    <citation type="journal article" date="2019" name="Int. J. Syst. Evol. Microbiol.">
        <title>The Global Catalogue of Microorganisms (GCM) 10K type strain sequencing project: providing services to taxonomists for standard genome sequencing and annotation.</title>
        <authorList>
            <consortium name="The Broad Institute Genomics Platform"/>
            <consortium name="The Broad Institute Genome Sequencing Center for Infectious Disease"/>
            <person name="Wu L."/>
            <person name="Ma J."/>
        </authorList>
    </citation>
    <scope>NUCLEOTIDE SEQUENCE [LARGE SCALE GENOMIC DNA]</scope>
    <source>
        <strain evidence="14">CGMCC 1.10698</strain>
    </source>
</reference>
<organism evidence="13 14">
    <name type="scientific">Arthrobacter cryoconiti</name>
    <dbReference type="NCBI Taxonomy" id="748907"/>
    <lineage>
        <taxon>Bacteria</taxon>
        <taxon>Bacillati</taxon>
        <taxon>Actinomycetota</taxon>
        <taxon>Actinomycetes</taxon>
        <taxon>Micrococcales</taxon>
        <taxon>Micrococcaceae</taxon>
        <taxon>Arthrobacter</taxon>
    </lineage>
</organism>
<evidence type="ECO:0000256" key="3">
    <source>
        <dbReference type="ARBA" id="ARBA00022553"/>
    </source>
</evidence>
<keyword evidence="9" id="KW-0812">Transmembrane</keyword>
<keyword evidence="6 13" id="KW-0418">Kinase</keyword>
<keyword evidence="9" id="KW-1133">Transmembrane helix</keyword>
<dbReference type="Pfam" id="PF07730">
    <property type="entry name" value="HisKA_3"/>
    <property type="match status" value="1"/>
</dbReference>
<dbReference type="RefSeq" id="WP_230067143.1">
    <property type="nucleotide sequence ID" value="NZ_BAABLL010000003.1"/>
</dbReference>
<dbReference type="CDD" id="cd16917">
    <property type="entry name" value="HATPase_UhpB-NarQ-NarX-like"/>
    <property type="match status" value="1"/>
</dbReference>
<keyword evidence="3" id="KW-0597">Phosphoprotein</keyword>
<evidence type="ECO:0000256" key="5">
    <source>
        <dbReference type="ARBA" id="ARBA00022741"/>
    </source>
</evidence>
<dbReference type="EC" id="2.7.13.3" evidence="2"/>
<evidence type="ECO:0000256" key="8">
    <source>
        <dbReference type="ARBA" id="ARBA00023012"/>
    </source>
</evidence>
<dbReference type="InterPro" id="IPR036890">
    <property type="entry name" value="HATPase_C_sf"/>
</dbReference>
<dbReference type="PANTHER" id="PTHR24421:SF10">
    <property type="entry name" value="NITRATE_NITRITE SENSOR PROTEIN NARQ"/>
    <property type="match status" value="1"/>
</dbReference>
<evidence type="ECO:0000256" key="1">
    <source>
        <dbReference type="ARBA" id="ARBA00000085"/>
    </source>
</evidence>
<dbReference type="SUPFAM" id="SSF55874">
    <property type="entry name" value="ATPase domain of HSP90 chaperone/DNA topoisomerase II/histidine kinase"/>
    <property type="match status" value="1"/>
</dbReference>
<keyword evidence="8" id="KW-0902">Two-component regulatory system</keyword>
<dbReference type="Gene3D" id="3.30.565.10">
    <property type="entry name" value="Histidine kinase-like ATPase, C-terminal domain"/>
    <property type="match status" value="1"/>
</dbReference>
<keyword evidence="14" id="KW-1185">Reference proteome</keyword>
<dbReference type="InterPro" id="IPR011712">
    <property type="entry name" value="Sig_transdc_His_kin_sub3_dim/P"/>
</dbReference>
<sequence length="413" mass="44888">MIKERFSSWLLTLRYLSIESFTAALSLCFLLVGAMLVPLGLITGLPFATTAVAMLREWADLARKRTTEFSGRRLSTSYPDITAQSYKGRFELLWSRTTRKDALWLLIHGVPLLAIGFFTIALPFAALNSLLIPLYWEPVSHFTEIANPYPVTSWAAAATMPLVAAVYAALAWWLIPVTGRMFSRSQARLLDIGRATLLAERVTALTASKAAALEAHSSELRRIERDLHDGAQNKLVGVVMMLGMTMRSLETGGSNTLEHLRRAQDAATDALSTLRTMVHDIYPPVLDELGLDGALSAVAVRSACPCTLHISQLQRSPAAIEAAAYFVVAEAVTNTNKYGSATRLDVSLEREIVDNVDCLVLTVEDDGVGGAVERPAGGLAGIRRRVETFEGTMTLTSPRGGPTTIKAVLPCGW</sequence>
<dbReference type="Pfam" id="PF13796">
    <property type="entry name" value="Sensor"/>
    <property type="match status" value="1"/>
</dbReference>
<evidence type="ECO:0000256" key="7">
    <source>
        <dbReference type="ARBA" id="ARBA00022840"/>
    </source>
</evidence>
<evidence type="ECO:0000259" key="12">
    <source>
        <dbReference type="Pfam" id="PF13796"/>
    </source>
</evidence>
<name>A0ABV8QXZ0_9MICC</name>
<comment type="catalytic activity">
    <reaction evidence="1">
        <text>ATP + protein L-histidine = ADP + protein N-phospho-L-histidine.</text>
        <dbReference type="EC" id="2.7.13.3"/>
    </reaction>
</comment>
<dbReference type="InterPro" id="IPR003594">
    <property type="entry name" value="HATPase_dom"/>
</dbReference>
<accession>A0ABV8QXZ0</accession>
<feature type="domain" description="Histidine kinase/HSP90-like ATPase" evidence="10">
    <location>
        <begin position="323"/>
        <end position="410"/>
    </location>
</feature>
<dbReference type="InterPro" id="IPR025828">
    <property type="entry name" value="Put_sensor_dom"/>
</dbReference>
<evidence type="ECO:0000256" key="6">
    <source>
        <dbReference type="ARBA" id="ARBA00022777"/>
    </source>
</evidence>
<evidence type="ECO:0000313" key="13">
    <source>
        <dbReference type="EMBL" id="MFC4265110.1"/>
    </source>
</evidence>
<comment type="caution">
    <text evidence="13">The sequence shown here is derived from an EMBL/GenBank/DDBJ whole genome shotgun (WGS) entry which is preliminary data.</text>
</comment>
<feature type="transmembrane region" description="Helical" evidence="9">
    <location>
        <begin position="12"/>
        <end position="32"/>
    </location>
</feature>
<keyword evidence="4" id="KW-0808">Transferase</keyword>
<evidence type="ECO:0000259" key="10">
    <source>
        <dbReference type="Pfam" id="PF02518"/>
    </source>
</evidence>
<gene>
    <name evidence="13" type="ORF">ACFOW9_05810</name>
</gene>
<keyword evidence="9" id="KW-0472">Membrane</keyword>
<keyword evidence="5" id="KW-0547">Nucleotide-binding</keyword>
<proteinExistence type="predicted"/>
<dbReference type="Proteomes" id="UP001595773">
    <property type="component" value="Unassembled WGS sequence"/>
</dbReference>
<feature type="domain" description="Signal transduction histidine kinase subgroup 3 dimerisation and phosphoacceptor" evidence="11">
    <location>
        <begin position="219"/>
        <end position="286"/>
    </location>
</feature>
<dbReference type="Gene3D" id="1.20.5.1930">
    <property type="match status" value="1"/>
</dbReference>
<dbReference type="GO" id="GO:0016301">
    <property type="term" value="F:kinase activity"/>
    <property type="evidence" value="ECO:0007669"/>
    <property type="project" value="UniProtKB-KW"/>
</dbReference>
<feature type="transmembrane region" description="Helical" evidence="9">
    <location>
        <begin position="151"/>
        <end position="175"/>
    </location>
</feature>
<feature type="transmembrane region" description="Helical" evidence="9">
    <location>
        <begin position="103"/>
        <end position="131"/>
    </location>
</feature>
<keyword evidence="7" id="KW-0067">ATP-binding</keyword>
<evidence type="ECO:0000256" key="2">
    <source>
        <dbReference type="ARBA" id="ARBA00012438"/>
    </source>
</evidence>
<protein>
    <recommendedName>
        <fullName evidence="2">histidine kinase</fullName>
        <ecNumber evidence="2">2.7.13.3</ecNumber>
    </recommendedName>
</protein>
<evidence type="ECO:0000259" key="11">
    <source>
        <dbReference type="Pfam" id="PF07730"/>
    </source>
</evidence>
<dbReference type="PANTHER" id="PTHR24421">
    <property type="entry name" value="NITRATE/NITRITE SENSOR PROTEIN NARX-RELATED"/>
    <property type="match status" value="1"/>
</dbReference>